<dbReference type="Pfam" id="PF21190">
    <property type="entry name" value="Bbp16"/>
    <property type="match status" value="1"/>
</dbReference>
<protein>
    <submittedName>
        <fullName evidence="1">Uncharacterized protein</fullName>
    </submittedName>
</protein>
<accession>A0A0F9KGE4</accession>
<evidence type="ECO:0000313" key="1">
    <source>
        <dbReference type="EMBL" id="KKM21218.1"/>
    </source>
</evidence>
<gene>
    <name evidence="1" type="ORF">LCGC14_1637630</name>
</gene>
<reference evidence="1" key="1">
    <citation type="journal article" date="2015" name="Nature">
        <title>Complex archaea that bridge the gap between prokaryotes and eukaryotes.</title>
        <authorList>
            <person name="Spang A."/>
            <person name="Saw J.H."/>
            <person name="Jorgensen S.L."/>
            <person name="Zaremba-Niedzwiedzka K."/>
            <person name="Martijn J."/>
            <person name="Lind A.E."/>
            <person name="van Eijk R."/>
            <person name="Schleper C."/>
            <person name="Guy L."/>
            <person name="Ettema T.J."/>
        </authorList>
    </citation>
    <scope>NUCLEOTIDE SEQUENCE</scope>
</reference>
<dbReference type="InterPro" id="IPR048922">
    <property type="entry name" value="Bbp16"/>
</dbReference>
<organism evidence="1">
    <name type="scientific">marine sediment metagenome</name>
    <dbReference type="NCBI Taxonomy" id="412755"/>
    <lineage>
        <taxon>unclassified sequences</taxon>
        <taxon>metagenomes</taxon>
        <taxon>ecological metagenomes</taxon>
    </lineage>
</organism>
<name>A0A0F9KGE4_9ZZZZ</name>
<proteinExistence type="predicted"/>
<comment type="caution">
    <text evidence="1">The sequence shown here is derived from an EMBL/GenBank/DDBJ whole genome shotgun (WGS) entry which is preliminary data.</text>
</comment>
<sequence length="153" mass="16162">MWIDERAEFCDATAISGAQDSTALLGDVMDLSVNRDVGQGHPMYLVLQVTTAFAGGTSYQFHLASDSSATIAVDGSETRHLSTDVYTQAQMTAGFTAVFPLPMGDTARGEDTAGYERYLGVTLTDVGSSTAGAINAFLTPDPYGWTAYPDGNN</sequence>
<dbReference type="Gene3D" id="2.60.120.1110">
    <property type="match status" value="1"/>
</dbReference>
<dbReference type="AlphaFoldDB" id="A0A0F9KGE4"/>
<dbReference type="EMBL" id="LAZR01013597">
    <property type="protein sequence ID" value="KKM21218.1"/>
    <property type="molecule type" value="Genomic_DNA"/>
</dbReference>